<gene>
    <name evidence="2" type="ORF">Ato02nite_005790</name>
</gene>
<evidence type="ECO:0000313" key="2">
    <source>
        <dbReference type="EMBL" id="GIM88786.1"/>
    </source>
</evidence>
<organism evidence="2 3">
    <name type="scientific">Paractinoplanes toevensis</name>
    <dbReference type="NCBI Taxonomy" id="571911"/>
    <lineage>
        <taxon>Bacteria</taxon>
        <taxon>Bacillati</taxon>
        <taxon>Actinomycetota</taxon>
        <taxon>Actinomycetes</taxon>
        <taxon>Micromonosporales</taxon>
        <taxon>Micromonosporaceae</taxon>
        <taxon>Paractinoplanes</taxon>
    </lineage>
</organism>
<feature type="compositionally biased region" description="Basic and acidic residues" evidence="1">
    <location>
        <begin position="1"/>
        <end position="20"/>
    </location>
</feature>
<feature type="region of interest" description="Disordered" evidence="1">
    <location>
        <begin position="1"/>
        <end position="29"/>
    </location>
</feature>
<dbReference type="AlphaFoldDB" id="A0A919T6A4"/>
<accession>A0A919T6A4</accession>
<comment type="caution">
    <text evidence="2">The sequence shown here is derived from an EMBL/GenBank/DDBJ whole genome shotgun (WGS) entry which is preliminary data.</text>
</comment>
<evidence type="ECO:0000313" key="3">
    <source>
        <dbReference type="Proteomes" id="UP000677082"/>
    </source>
</evidence>
<proteinExistence type="predicted"/>
<evidence type="ECO:0000256" key="1">
    <source>
        <dbReference type="SAM" id="MobiDB-lite"/>
    </source>
</evidence>
<dbReference type="Proteomes" id="UP000677082">
    <property type="component" value="Unassembled WGS sequence"/>
</dbReference>
<protein>
    <submittedName>
        <fullName evidence="2">Uncharacterized protein</fullName>
    </submittedName>
</protein>
<sequence length="89" mass="9947">MPSERDTVCVGHLDESRPDGDSMTSYDRAEDVPPSVYAVRDAQGGIWWRIGEKTDFAPSKGGEIRSLTQIIELYGPVEDVTEQERYKGV</sequence>
<dbReference type="EMBL" id="BOQN01000007">
    <property type="protein sequence ID" value="GIM88786.1"/>
    <property type="molecule type" value="Genomic_DNA"/>
</dbReference>
<name>A0A919T6A4_9ACTN</name>
<reference evidence="2 3" key="1">
    <citation type="submission" date="2021-03" db="EMBL/GenBank/DDBJ databases">
        <title>Whole genome shotgun sequence of Actinoplanes toevensis NBRC 105298.</title>
        <authorList>
            <person name="Komaki H."/>
            <person name="Tamura T."/>
        </authorList>
    </citation>
    <scope>NUCLEOTIDE SEQUENCE [LARGE SCALE GENOMIC DNA]</scope>
    <source>
        <strain evidence="2 3">NBRC 105298</strain>
    </source>
</reference>
<keyword evidence="3" id="KW-1185">Reference proteome</keyword>